<feature type="coiled-coil region" evidence="1">
    <location>
        <begin position="49"/>
        <end position="76"/>
    </location>
</feature>
<feature type="region of interest" description="Disordered" evidence="2">
    <location>
        <begin position="117"/>
        <end position="197"/>
    </location>
</feature>
<keyword evidence="1" id="KW-0175">Coiled coil</keyword>
<feature type="compositionally biased region" description="Basic and acidic residues" evidence="2">
    <location>
        <begin position="179"/>
        <end position="197"/>
    </location>
</feature>
<feature type="compositionally biased region" description="Basic and acidic residues" evidence="2">
    <location>
        <begin position="134"/>
        <end position="157"/>
    </location>
</feature>
<dbReference type="Proteomes" id="UP001168972">
    <property type="component" value="Unassembled WGS sequence"/>
</dbReference>
<organism evidence="3 4">
    <name type="scientific">Microctonus hyperodae</name>
    <name type="common">Parasitoid wasp</name>
    <dbReference type="NCBI Taxonomy" id="165561"/>
    <lineage>
        <taxon>Eukaryota</taxon>
        <taxon>Metazoa</taxon>
        <taxon>Ecdysozoa</taxon>
        <taxon>Arthropoda</taxon>
        <taxon>Hexapoda</taxon>
        <taxon>Insecta</taxon>
        <taxon>Pterygota</taxon>
        <taxon>Neoptera</taxon>
        <taxon>Endopterygota</taxon>
        <taxon>Hymenoptera</taxon>
        <taxon>Apocrita</taxon>
        <taxon>Ichneumonoidea</taxon>
        <taxon>Braconidae</taxon>
        <taxon>Euphorinae</taxon>
        <taxon>Microctonus</taxon>
    </lineage>
</organism>
<proteinExistence type="predicted"/>
<keyword evidence="4" id="KW-1185">Reference proteome</keyword>
<evidence type="ECO:0000256" key="2">
    <source>
        <dbReference type="SAM" id="MobiDB-lite"/>
    </source>
</evidence>
<dbReference type="EMBL" id="JAQQBR010001831">
    <property type="protein sequence ID" value="KAK0168243.1"/>
    <property type="molecule type" value="Genomic_DNA"/>
</dbReference>
<name>A0AA39FEV1_MICHY</name>
<reference evidence="3" key="2">
    <citation type="submission" date="2023-03" db="EMBL/GenBank/DDBJ databases">
        <authorList>
            <person name="Inwood S.N."/>
            <person name="Skelly J.G."/>
            <person name="Guhlin J."/>
            <person name="Harrop T.W.R."/>
            <person name="Goldson S.G."/>
            <person name="Dearden P.K."/>
        </authorList>
    </citation>
    <scope>NUCLEOTIDE SEQUENCE</scope>
    <source>
        <strain evidence="3">Lincoln</strain>
        <tissue evidence="3">Whole body</tissue>
    </source>
</reference>
<evidence type="ECO:0000256" key="1">
    <source>
        <dbReference type="SAM" id="Coils"/>
    </source>
</evidence>
<protein>
    <submittedName>
        <fullName evidence="3">Uncharacterized protein</fullName>
    </submittedName>
</protein>
<evidence type="ECO:0000313" key="4">
    <source>
        <dbReference type="Proteomes" id="UP001168972"/>
    </source>
</evidence>
<gene>
    <name evidence="3" type="ORF">PV327_002067</name>
</gene>
<comment type="caution">
    <text evidence="3">The sequence shown here is derived from an EMBL/GenBank/DDBJ whole genome shotgun (WGS) entry which is preliminary data.</text>
</comment>
<reference evidence="3" key="1">
    <citation type="journal article" date="2023" name="bioRxiv">
        <title>Scaffold-level genome assemblies of two parasitoid biocontrol wasps reveal the parthenogenesis mechanism and an associated novel virus.</title>
        <authorList>
            <person name="Inwood S."/>
            <person name="Skelly J."/>
            <person name="Guhlin J."/>
            <person name="Harrop T."/>
            <person name="Goldson S."/>
            <person name="Dearden P."/>
        </authorList>
    </citation>
    <scope>NUCLEOTIDE SEQUENCE</scope>
    <source>
        <strain evidence="3">Lincoln</strain>
        <tissue evidence="3">Whole body</tissue>
    </source>
</reference>
<accession>A0AA39FEV1</accession>
<evidence type="ECO:0000313" key="3">
    <source>
        <dbReference type="EMBL" id="KAK0168243.1"/>
    </source>
</evidence>
<sequence>MVYTACTYLMLAGAAWIFLRLLQACFWLPRHLKKQNNVQQMLQDKIDSYEKYVLDCEEKEKAAAEALENGDLIENEEENTEKSEKIKYEPIDEKKWKERRECLEMLKTELKRVRDGGDPYDWQHLLDDDEDDDEKKMNGDKKKEEVEKNDDEKINEKEETDEDKLSEFTIGETESSDASIDKSFETMEHDSEVKKDK</sequence>
<dbReference type="AlphaFoldDB" id="A0AA39FEV1"/>